<dbReference type="Proteomes" id="UP000295606">
    <property type="component" value="Unassembled WGS sequence"/>
</dbReference>
<organism evidence="2 3">
    <name type="scientific">Paraburkholderia guartelaensis</name>
    <dbReference type="NCBI Taxonomy" id="2546446"/>
    <lineage>
        <taxon>Bacteria</taxon>
        <taxon>Pseudomonadati</taxon>
        <taxon>Pseudomonadota</taxon>
        <taxon>Betaproteobacteria</taxon>
        <taxon>Burkholderiales</taxon>
        <taxon>Burkholderiaceae</taxon>
        <taxon>Paraburkholderia</taxon>
    </lineage>
</organism>
<keyword evidence="2" id="KW-0808">Transferase</keyword>
<name>A0A4R5L723_9BURK</name>
<dbReference type="InterPro" id="IPR038740">
    <property type="entry name" value="BioF2-like_GNAT_dom"/>
</dbReference>
<reference evidence="2 3" key="1">
    <citation type="submission" date="2019-03" db="EMBL/GenBank/DDBJ databases">
        <title>Paraburkholderia sp. isolated from native Mimosa gymnas in Guartela State Park, Brazil.</title>
        <authorList>
            <person name="Paulitsch F."/>
            <person name="Hungria M."/>
            <person name="Delamuta J.R.M."/>
            <person name="Ribeiro R.A."/>
            <person name="Dall'Agnol R."/>
            <person name="Silva J.S.B."/>
        </authorList>
    </citation>
    <scope>NUCLEOTIDE SEQUENCE [LARGE SCALE GENOMIC DNA]</scope>
    <source>
        <strain evidence="2 3">CNPSo 3008</strain>
    </source>
</reference>
<sequence length="328" mass="37473">MLHIEDLAAPPEGFLPDEPEGAEFYRAFQTARLDDFSFGYFAVYRDSALVTVAPYFVMDFRLNTLLPSGWLKQSLSWIRFKLACIGHPTVDAGRIQGEVSQETLAAISAALAKKGSLLAYKGFAEDLPLRGFVAAKGLPVPVLSIGPDYYQAMKSDRRNLLKRKLKKAAALRYEECAGLPDHLIARVYALYLKTWQKAELKFEKLTPEYFANTRSLSHYLLYFLDDELIGFTQLIGKGRHLVNRYIGLDYDKSQQYGLYFAMFIRTVEFGIREGFEEIELGATSYEFKRILGARQIPTWNHYRHNNALVNWLLGKLRSVLEPSESELR</sequence>
<accession>A0A4R5L723</accession>
<dbReference type="GO" id="GO:0016740">
    <property type="term" value="F:transferase activity"/>
    <property type="evidence" value="ECO:0007669"/>
    <property type="project" value="UniProtKB-KW"/>
</dbReference>
<dbReference type="OrthoDB" id="8533828at2"/>
<dbReference type="Pfam" id="PF13480">
    <property type="entry name" value="Acetyltransf_6"/>
    <property type="match status" value="1"/>
</dbReference>
<dbReference type="AlphaFoldDB" id="A0A4R5L723"/>
<dbReference type="RefSeq" id="WP_133187628.1">
    <property type="nucleotide sequence ID" value="NZ_SMOD01000035.1"/>
</dbReference>
<evidence type="ECO:0000313" key="2">
    <source>
        <dbReference type="EMBL" id="TDG03817.1"/>
    </source>
</evidence>
<feature type="domain" description="BioF2-like acetyltransferase" evidence="1">
    <location>
        <begin position="156"/>
        <end position="289"/>
    </location>
</feature>
<dbReference type="EMBL" id="SMOD01000035">
    <property type="protein sequence ID" value="TDG03817.1"/>
    <property type="molecule type" value="Genomic_DNA"/>
</dbReference>
<evidence type="ECO:0000313" key="3">
    <source>
        <dbReference type="Proteomes" id="UP000295606"/>
    </source>
</evidence>
<proteinExistence type="predicted"/>
<gene>
    <name evidence="2" type="ORF">E1N52_32550</name>
</gene>
<dbReference type="InterPro" id="IPR016181">
    <property type="entry name" value="Acyl_CoA_acyltransferase"/>
</dbReference>
<dbReference type="SUPFAM" id="SSF55729">
    <property type="entry name" value="Acyl-CoA N-acyltransferases (Nat)"/>
    <property type="match status" value="1"/>
</dbReference>
<protein>
    <submittedName>
        <fullName evidence="2">GNAT family N-acetyltransferase</fullName>
    </submittedName>
</protein>
<comment type="caution">
    <text evidence="2">The sequence shown here is derived from an EMBL/GenBank/DDBJ whole genome shotgun (WGS) entry which is preliminary data.</text>
</comment>
<evidence type="ECO:0000259" key="1">
    <source>
        <dbReference type="Pfam" id="PF13480"/>
    </source>
</evidence>